<dbReference type="Proteomes" id="UP001341444">
    <property type="component" value="Unassembled WGS sequence"/>
</dbReference>
<gene>
    <name evidence="1" type="ORF">P4T90_10575</name>
</gene>
<evidence type="ECO:0000313" key="1">
    <source>
        <dbReference type="EMBL" id="MED1203520.1"/>
    </source>
</evidence>
<evidence type="ECO:0000313" key="2">
    <source>
        <dbReference type="Proteomes" id="UP001341444"/>
    </source>
</evidence>
<sequence>MEQFGPGKTISFRLPSDTPTHVSDYLIKRKHDLGRKFSGEMAPLFVDAVSKKALGKDFKDELTISIPTGLTSQQKEWLSHPHTRALISQLLYQVVTKPEVGFEFKPSSASEPKQEETAGFKTNSMIQRFAEKTFLNFDEDDD</sequence>
<protein>
    <submittedName>
        <fullName evidence="1">Uncharacterized protein</fullName>
    </submittedName>
</protein>
<name>A0ABU6MKE3_9BACI</name>
<reference evidence="1 2" key="1">
    <citation type="submission" date="2023-03" db="EMBL/GenBank/DDBJ databases">
        <title>Bacillus Genome Sequencing.</title>
        <authorList>
            <person name="Dunlap C."/>
        </authorList>
    </citation>
    <scope>NUCLEOTIDE SEQUENCE [LARGE SCALE GENOMIC DNA]</scope>
    <source>
        <strain evidence="1 2">B-23453</strain>
    </source>
</reference>
<dbReference type="RefSeq" id="WP_066271110.1">
    <property type="nucleotide sequence ID" value="NZ_JARMAB010000013.1"/>
</dbReference>
<accession>A0ABU6MKE3</accession>
<dbReference type="EMBL" id="JARMAB010000013">
    <property type="protein sequence ID" value="MED1203520.1"/>
    <property type="molecule type" value="Genomic_DNA"/>
</dbReference>
<keyword evidence="2" id="KW-1185">Reference proteome</keyword>
<comment type="caution">
    <text evidence="1">The sequence shown here is derived from an EMBL/GenBank/DDBJ whole genome shotgun (WGS) entry which is preliminary data.</text>
</comment>
<organism evidence="1 2">
    <name type="scientific">Heyndrickxia acidicola</name>
    <dbReference type="NCBI Taxonomy" id="209389"/>
    <lineage>
        <taxon>Bacteria</taxon>
        <taxon>Bacillati</taxon>
        <taxon>Bacillota</taxon>
        <taxon>Bacilli</taxon>
        <taxon>Bacillales</taxon>
        <taxon>Bacillaceae</taxon>
        <taxon>Heyndrickxia</taxon>
    </lineage>
</organism>
<proteinExistence type="predicted"/>